<dbReference type="GO" id="GO:0005886">
    <property type="term" value="C:plasma membrane"/>
    <property type="evidence" value="ECO:0007669"/>
    <property type="project" value="UniProtKB-SubCell"/>
</dbReference>
<dbReference type="InterPro" id="IPR050809">
    <property type="entry name" value="UgpAE/MalFG_permease"/>
</dbReference>
<dbReference type="GO" id="GO:0055085">
    <property type="term" value="P:transmembrane transport"/>
    <property type="evidence" value="ECO:0007669"/>
    <property type="project" value="InterPro"/>
</dbReference>
<dbReference type="CDD" id="cd06261">
    <property type="entry name" value="TM_PBP2"/>
    <property type="match status" value="1"/>
</dbReference>
<dbReference type="Pfam" id="PF00528">
    <property type="entry name" value="BPD_transp_1"/>
    <property type="match status" value="1"/>
</dbReference>
<keyword evidence="5 7" id="KW-1133">Transmembrane helix</keyword>
<dbReference type="PANTHER" id="PTHR43227:SF11">
    <property type="entry name" value="BLL4140 PROTEIN"/>
    <property type="match status" value="1"/>
</dbReference>
<comment type="similarity">
    <text evidence="7">Belongs to the binding-protein-dependent transport system permease family.</text>
</comment>
<keyword evidence="6 7" id="KW-0472">Membrane</keyword>
<evidence type="ECO:0000256" key="7">
    <source>
        <dbReference type="RuleBase" id="RU363032"/>
    </source>
</evidence>
<comment type="caution">
    <text evidence="9">The sequence shown here is derived from an EMBL/GenBank/DDBJ whole genome shotgun (WGS) entry which is preliminary data.</text>
</comment>
<feature type="transmembrane region" description="Helical" evidence="7">
    <location>
        <begin position="109"/>
        <end position="130"/>
    </location>
</feature>
<feature type="transmembrane region" description="Helical" evidence="7">
    <location>
        <begin position="77"/>
        <end position="97"/>
    </location>
</feature>
<dbReference type="InterPro" id="IPR000515">
    <property type="entry name" value="MetI-like"/>
</dbReference>
<accession>A0A1T2X0Q4</accession>
<evidence type="ECO:0000256" key="5">
    <source>
        <dbReference type="ARBA" id="ARBA00022989"/>
    </source>
</evidence>
<evidence type="ECO:0000313" key="10">
    <source>
        <dbReference type="Proteomes" id="UP000190188"/>
    </source>
</evidence>
<evidence type="ECO:0000256" key="4">
    <source>
        <dbReference type="ARBA" id="ARBA00022692"/>
    </source>
</evidence>
<evidence type="ECO:0000256" key="6">
    <source>
        <dbReference type="ARBA" id="ARBA00023136"/>
    </source>
</evidence>
<reference evidence="9 10" key="1">
    <citation type="submission" date="2017-01" db="EMBL/GenBank/DDBJ databases">
        <title>Genome analysis of Paenibacillus selenitrireducens ES3-24.</title>
        <authorList>
            <person name="Xu D."/>
            <person name="Yao R."/>
            <person name="Zheng S."/>
        </authorList>
    </citation>
    <scope>NUCLEOTIDE SEQUENCE [LARGE SCALE GENOMIC DNA]</scope>
    <source>
        <strain evidence="9 10">ES3-24</strain>
    </source>
</reference>
<dbReference type="Gene3D" id="1.10.3720.10">
    <property type="entry name" value="MetI-like"/>
    <property type="match status" value="1"/>
</dbReference>
<feature type="transmembrane region" description="Helical" evidence="7">
    <location>
        <begin position="208"/>
        <end position="227"/>
    </location>
</feature>
<gene>
    <name evidence="9" type="ORF">BVG16_28715</name>
</gene>
<name>A0A1T2X0Q4_9BACL</name>
<evidence type="ECO:0000256" key="1">
    <source>
        <dbReference type="ARBA" id="ARBA00004651"/>
    </source>
</evidence>
<comment type="subcellular location">
    <subcellularLocation>
        <location evidence="1 7">Cell membrane</location>
        <topology evidence="1 7">Multi-pass membrane protein</topology>
    </subcellularLocation>
</comment>
<protein>
    <recommendedName>
        <fullName evidence="8">ABC transmembrane type-1 domain-containing protein</fullName>
    </recommendedName>
</protein>
<feature type="transmembrane region" description="Helical" evidence="7">
    <location>
        <begin position="169"/>
        <end position="187"/>
    </location>
</feature>
<keyword evidence="3" id="KW-1003">Cell membrane</keyword>
<feature type="domain" description="ABC transmembrane type-1" evidence="8">
    <location>
        <begin position="72"/>
        <end position="289"/>
    </location>
</feature>
<evidence type="ECO:0000256" key="2">
    <source>
        <dbReference type="ARBA" id="ARBA00022448"/>
    </source>
</evidence>
<dbReference type="SUPFAM" id="SSF161098">
    <property type="entry name" value="MetI-like"/>
    <property type="match status" value="1"/>
</dbReference>
<organism evidence="9 10">
    <name type="scientific">Paenibacillus selenitireducens</name>
    <dbReference type="NCBI Taxonomy" id="1324314"/>
    <lineage>
        <taxon>Bacteria</taxon>
        <taxon>Bacillati</taxon>
        <taxon>Bacillota</taxon>
        <taxon>Bacilli</taxon>
        <taxon>Bacillales</taxon>
        <taxon>Paenibacillaceae</taxon>
        <taxon>Paenibacillus</taxon>
    </lineage>
</organism>
<keyword evidence="10" id="KW-1185">Reference proteome</keyword>
<keyword evidence="2 7" id="KW-0813">Transport</keyword>
<evidence type="ECO:0000313" key="9">
    <source>
        <dbReference type="EMBL" id="OPA73484.1"/>
    </source>
</evidence>
<dbReference type="InterPro" id="IPR035906">
    <property type="entry name" value="MetI-like_sf"/>
</dbReference>
<dbReference type="PANTHER" id="PTHR43227">
    <property type="entry name" value="BLL4140 PROTEIN"/>
    <property type="match status" value="1"/>
</dbReference>
<evidence type="ECO:0000259" key="8">
    <source>
        <dbReference type="PROSITE" id="PS50928"/>
    </source>
</evidence>
<keyword evidence="4 7" id="KW-0812">Transmembrane</keyword>
<evidence type="ECO:0000256" key="3">
    <source>
        <dbReference type="ARBA" id="ARBA00022475"/>
    </source>
</evidence>
<dbReference type="AlphaFoldDB" id="A0A1T2X0Q4"/>
<proteinExistence type="inferred from homology"/>
<dbReference type="STRING" id="1324314.BVG16_28715"/>
<dbReference type="PROSITE" id="PS50928">
    <property type="entry name" value="ABC_TM1"/>
    <property type="match status" value="1"/>
</dbReference>
<dbReference type="Proteomes" id="UP000190188">
    <property type="component" value="Unassembled WGS sequence"/>
</dbReference>
<dbReference type="EMBL" id="MSZX01000017">
    <property type="protein sequence ID" value="OPA73484.1"/>
    <property type="molecule type" value="Genomic_DNA"/>
</dbReference>
<sequence>MRWTQIAPRFFKKHGHAYLMLLVPVIFFALFSVYPVIWALKYVFYYYDGYELHYTGLTNFKRLLNDTVFWKSLGKQAIFSLKIFIELPLAFTLALILHTRMRGKNFFRAIFIMPYIIPGSTMALIFYVLLNPYNGELNRMLLSLGWIDKPVQFLTDDRLAFLSGMMIDAWQFFGVNMLFFLVGLSSIPKDVYESADIDGATGFKRVRYIALPMMGRILQVILFLSMLNTLKSMGPYLVLTDGGPNHATEVTFLYIFHQFFGGRSSVNYGYGATVAVVTAVFLLIVSIIYFRLTKRMDYH</sequence>
<feature type="transmembrane region" description="Helical" evidence="7">
    <location>
        <begin position="21"/>
        <end position="40"/>
    </location>
</feature>
<feature type="transmembrane region" description="Helical" evidence="7">
    <location>
        <begin position="268"/>
        <end position="290"/>
    </location>
</feature>